<dbReference type="GeneID" id="8047054"/>
<feature type="region of interest" description="Disordered" evidence="1">
    <location>
        <begin position="431"/>
        <end position="497"/>
    </location>
</feature>
<dbReference type="KEGG" id="cdu:CD36_81690"/>
<gene>
    <name evidence="2" type="ordered locus">Cd36_81690</name>
    <name evidence="3" type="ORF">CD36_81690</name>
</gene>
<evidence type="ECO:0000313" key="2">
    <source>
        <dbReference type="CGD" id="CAL0000166359"/>
    </source>
</evidence>
<feature type="compositionally biased region" description="Low complexity" evidence="1">
    <location>
        <begin position="334"/>
        <end position="352"/>
    </location>
</feature>
<organism evidence="3 4">
    <name type="scientific">Candida dubliniensis (strain CD36 / ATCC MYA-646 / CBS 7987 / NCPF 3949 / NRRL Y-17841)</name>
    <name type="common">Yeast</name>
    <dbReference type="NCBI Taxonomy" id="573826"/>
    <lineage>
        <taxon>Eukaryota</taxon>
        <taxon>Fungi</taxon>
        <taxon>Dikarya</taxon>
        <taxon>Ascomycota</taxon>
        <taxon>Saccharomycotina</taxon>
        <taxon>Pichiomycetes</taxon>
        <taxon>Debaryomycetaceae</taxon>
        <taxon>Candida/Lodderomyces clade</taxon>
        <taxon>Candida</taxon>
    </lineage>
</organism>
<evidence type="ECO:0000313" key="4">
    <source>
        <dbReference type="Proteomes" id="UP000002605"/>
    </source>
</evidence>
<dbReference type="CGD" id="CAL0000166359">
    <property type="gene designation" value="Cd36_81690"/>
</dbReference>
<feature type="region of interest" description="Disordered" evidence="1">
    <location>
        <begin position="1"/>
        <end position="86"/>
    </location>
</feature>
<dbReference type="HOGENOM" id="CLU_049206_0_0_1"/>
<feature type="compositionally biased region" description="Basic and acidic residues" evidence="1">
    <location>
        <begin position="478"/>
        <end position="497"/>
    </location>
</feature>
<feature type="region of interest" description="Disordered" evidence="1">
    <location>
        <begin position="334"/>
        <end position="360"/>
    </location>
</feature>
<name>B9WDE5_CANDC</name>
<dbReference type="OrthoDB" id="3977264at2759"/>
<dbReference type="VEuPathDB" id="FungiDB:CD36_81690"/>
<feature type="compositionally biased region" description="Low complexity" evidence="1">
    <location>
        <begin position="207"/>
        <end position="224"/>
    </location>
</feature>
<proteinExistence type="predicted"/>
<protein>
    <submittedName>
        <fullName evidence="3">Uncharacterized protein</fullName>
    </submittedName>
</protein>
<dbReference type="RefSeq" id="XP_002419112.1">
    <property type="nucleotide sequence ID" value="XM_002419067.1"/>
</dbReference>
<evidence type="ECO:0000256" key="1">
    <source>
        <dbReference type="SAM" id="MobiDB-lite"/>
    </source>
</evidence>
<dbReference type="EMBL" id="FM992690">
    <property type="protein sequence ID" value="CAX42697.1"/>
    <property type="molecule type" value="Genomic_DNA"/>
</dbReference>
<evidence type="ECO:0000313" key="3">
    <source>
        <dbReference type="EMBL" id="CAX42697.1"/>
    </source>
</evidence>
<dbReference type="eggNOG" id="ENOG502SENR">
    <property type="taxonomic scope" value="Eukaryota"/>
</dbReference>
<feature type="compositionally biased region" description="Low complexity" evidence="1">
    <location>
        <begin position="114"/>
        <end position="126"/>
    </location>
</feature>
<feature type="compositionally biased region" description="Low complexity" evidence="1">
    <location>
        <begin position="9"/>
        <end position="47"/>
    </location>
</feature>
<sequence length="518" mass="56621">MSSKVEIQTKPATATPSLSPPSTSSASASVSVPPSSSKSTITTNKTPAQKDEVPMKRKNSTGSNGSSSSSTPPKRHRPMSLNLGVPDNADVALRIVSPGLPPLINESMKTTVQLSKQIQQQQKNLIAARHGKDPEDEELPQSQPQAQQPTSVAVPASGAPIRQTVQLPPLNQRPVPKSPVYASDDSDLNRLSNVKKLKRSNVPPPLSIGDNSSSGSSNNLRPSIHSAPIRSRATTRPVPRIIPTTRIVPQLAIPPQPQFYYVTTPYQQFYPAQIVGATPTQPVSQPLARSQLRQVNPRVRMIPLTSTTSHFGRRAMQQGPQQLPPGAILQQQSLPLQQQQQPPQQQVIPSQSTAPKTKPNAVTDVFRGDFHKAAPLHSQPLSAQREYFENSVHDEPQKSQVISIAESQEISGSITINGSNVFNFRIFNKNEEEESNDSEGTSKDNTSEKKQAGTLEEKEENTDKEGKGKSISTNEKSNASEDKSNKSSKSEDLEEDNKKKFLKICETCWDQVFNKRDD</sequence>
<dbReference type="AlphaFoldDB" id="B9WDE5"/>
<feature type="compositionally biased region" description="Low complexity" evidence="1">
    <location>
        <begin position="60"/>
        <end position="71"/>
    </location>
</feature>
<accession>B9WDE5</accession>
<feature type="compositionally biased region" description="Basic and acidic residues" evidence="1">
    <location>
        <begin position="440"/>
        <end position="451"/>
    </location>
</feature>
<reference evidence="3 4" key="1">
    <citation type="journal article" date="2009" name="Genome Res.">
        <title>Comparative genomics of the fungal pathogens Candida dubliniensis and Candida albicans.</title>
        <authorList>
            <person name="Jackson A.P."/>
            <person name="Gamble J.A."/>
            <person name="Yeomans T."/>
            <person name="Moran G.P."/>
            <person name="Saunders D."/>
            <person name="Harris D."/>
            <person name="Aslett M."/>
            <person name="Barrell J.F."/>
            <person name="Butler G."/>
            <person name="Citiulo F."/>
            <person name="Coleman D.C."/>
            <person name="de Groot P.W.J."/>
            <person name="Goodwin T.J."/>
            <person name="Quail M.A."/>
            <person name="McQuillan J."/>
            <person name="Munro C.A."/>
            <person name="Pain A."/>
            <person name="Poulter R.T."/>
            <person name="Rajandream M.A."/>
            <person name="Renauld H."/>
            <person name="Spiering M.J."/>
            <person name="Tivey A."/>
            <person name="Gow N.A.R."/>
            <person name="Barrell B."/>
            <person name="Sullivan D.J."/>
            <person name="Berriman M."/>
        </authorList>
    </citation>
    <scope>NUCLEOTIDE SEQUENCE [LARGE SCALE GENOMIC DNA]</scope>
    <source>
        <strain evidence="4">CD36 / ATCC MYA-646 / CBS 7987 / NCPF 3949 / NRRL Y-17841</strain>
    </source>
</reference>
<dbReference type="Proteomes" id="UP000002605">
    <property type="component" value="Chromosome 3"/>
</dbReference>
<feature type="compositionally biased region" description="Low complexity" evidence="1">
    <location>
        <begin position="140"/>
        <end position="156"/>
    </location>
</feature>
<feature type="region of interest" description="Disordered" evidence="1">
    <location>
        <begin position="114"/>
        <end position="225"/>
    </location>
</feature>
<keyword evidence="4" id="KW-1185">Reference proteome</keyword>